<evidence type="ECO:0000313" key="1">
    <source>
        <dbReference type="EMBL" id="VDP56433.1"/>
    </source>
</evidence>
<dbReference type="EMBL" id="UZAI01021769">
    <property type="protein sequence ID" value="VDP56433.1"/>
    <property type="molecule type" value="Genomic_DNA"/>
</dbReference>
<protein>
    <submittedName>
        <fullName evidence="1">Uncharacterized protein</fullName>
    </submittedName>
</protein>
<gene>
    <name evidence="1" type="ORF">SMRZ_LOCUS25769</name>
</gene>
<accession>A0A3P8IEX9</accession>
<evidence type="ECO:0000313" key="2">
    <source>
        <dbReference type="Proteomes" id="UP000277204"/>
    </source>
</evidence>
<proteinExistence type="predicted"/>
<keyword evidence="2" id="KW-1185">Reference proteome</keyword>
<dbReference type="Proteomes" id="UP000277204">
    <property type="component" value="Unassembled WGS sequence"/>
</dbReference>
<name>A0A3P8IEX9_9TREM</name>
<organism evidence="1 2">
    <name type="scientific">Schistosoma margrebowiei</name>
    <dbReference type="NCBI Taxonomy" id="48269"/>
    <lineage>
        <taxon>Eukaryota</taxon>
        <taxon>Metazoa</taxon>
        <taxon>Spiralia</taxon>
        <taxon>Lophotrochozoa</taxon>
        <taxon>Platyhelminthes</taxon>
        <taxon>Trematoda</taxon>
        <taxon>Digenea</taxon>
        <taxon>Strigeidida</taxon>
        <taxon>Schistosomatoidea</taxon>
        <taxon>Schistosomatidae</taxon>
        <taxon>Schistosoma</taxon>
    </lineage>
</organism>
<sequence>MLSSFNCLADRIIEVFNDCISVLNLKHSASLASLAFFKRDNSVS</sequence>
<reference evidence="1 2" key="1">
    <citation type="submission" date="2018-11" db="EMBL/GenBank/DDBJ databases">
        <authorList>
            <consortium name="Pathogen Informatics"/>
        </authorList>
    </citation>
    <scope>NUCLEOTIDE SEQUENCE [LARGE SCALE GENOMIC DNA]</scope>
    <source>
        <strain evidence="1 2">Zambia</strain>
    </source>
</reference>
<dbReference type="AlphaFoldDB" id="A0A3P8IEX9"/>